<evidence type="ECO:0000256" key="9">
    <source>
        <dbReference type="ARBA" id="ARBA00022801"/>
    </source>
</evidence>
<dbReference type="Proteomes" id="UP000300381">
    <property type="component" value="Unassembled WGS sequence"/>
</dbReference>
<comment type="caution">
    <text evidence="18">The sequence shown here is derived from an EMBL/GenBank/DDBJ whole genome shotgun (WGS) entry which is preliminary data.</text>
</comment>
<comment type="subcellular location">
    <subcellularLocation>
        <location evidence="1">Cell membrane</location>
    </subcellularLocation>
</comment>
<keyword evidence="10" id="KW-0133">Cell shape</keyword>
<dbReference type="InterPro" id="IPR001264">
    <property type="entry name" value="Glyco_trans_51"/>
</dbReference>
<comment type="catalytic activity">
    <reaction evidence="16">
        <text>[GlcNAc-(1-&gt;4)-Mur2Ac(oyl-L-Ala-gamma-D-Glu-L-Lys-D-Ala-D-Ala)](n)-di-trans,octa-cis-undecaprenyl diphosphate + beta-D-GlcNAc-(1-&gt;4)-Mur2Ac(oyl-L-Ala-gamma-D-Glu-L-Lys-D-Ala-D-Ala)-di-trans,octa-cis-undecaprenyl diphosphate = [GlcNAc-(1-&gt;4)-Mur2Ac(oyl-L-Ala-gamma-D-Glu-L-Lys-D-Ala-D-Ala)](n+1)-di-trans,octa-cis-undecaprenyl diphosphate + di-trans,octa-cis-undecaprenyl diphosphate + H(+)</text>
        <dbReference type="Rhea" id="RHEA:23708"/>
        <dbReference type="Rhea" id="RHEA-COMP:9602"/>
        <dbReference type="Rhea" id="RHEA-COMP:9603"/>
        <dbReference type="ChEBI" id="CHEBI:15378"/>
        <dbReference type="ChEBI" id="CHEBI:58405"/>
        <dbReference type="ChEBI" id="CHEBI:60033"/>
        <dbReference type="ChEBI" id="CHEBI:78435"/>
        <dbReference type="EC" id="2.4.99.28"/>
    </reaction>
</comment>
<evidence type="ECO:0000256" key="5">
    <source>
        <dbReference type="ARBA" id="ARBA00022645"/>
    </source>
</evidence>
<dbReference type="InterPro" id="IPR050396">
    <property type="entry name" value="Glycosyltr_51/Transpeptidase"/>
</dbReference>
<evidence type="ECO:0000256" key="3">
    <source>
        <dbReference type="ARBA" id="ARBA00007739"/>
    </source>
</evidence>
<dbReference type="InterPro" id="IPR036950">
    <property type="entry name" value="PBP_transglycosylase"/>
</dbReference>
<evidence type="ECO:0000256" key="12">
    <source>
        <dbReference type="ARBA" id="ARBA00023136"/>
    </source>
</evidence>
<accession>A0A480B0S2</accession>
<keyword evidence="13" id="KW-0511">Multifunctional enzyme</keyword>
<dbReference type="Pfam" id="PF00912">
    <property type="entry name" value="Transgly"/>
    <property type="match status" value="1"/>
</dbReference>
<evidence type="ECO:0000256" key="7">
    <source>
        <dbReference type="ARBA" id="ARBA00022676"/>
    </source>
</evidence>
<keyword evidence="14" id="KW-0961">Cell wall biogenesis/degradation</keyword>
<keyword evidence="7" id="KW-0328">Glycosyltransferase</keyword>
<keyword evidence="4" id="KW-1003">Cell membrane</keyword>
<keyword evidence="11" id="KW-0573">Peptidoglycan synthesis</keyword>
<dbReference type="SUPFAM" id="SSF53955">
    <property type="entry name" value="Lysozyme-like"/>
    <property type="match status" value="1"/>
</dbReference>
<evidence type="ECO:0000256" key="4">
    <source>
        <dbReference type="ARBA" id="ARBA00022475"/>
    </source>
</evidence>
<dbReference type="GO" id="GO:0009002">
    <property type="term" value="F:serine-type D-Ala-D-Ala carboxypeptidase activity"/>
    <property type="evidence" value="ECO:0007669"/>
    <property type="project" value="UniProtKB-EC"/>
</dbReference>
<keyword evidence="12" id="KW-0472">Membrane</keyword>
<dbReference type="GO" id="GO:0006508">
    <property type="term" value="P:proteolysis"/>
    <property type="evidence" value="ECO:0007669"/>
    <property type="project" value="UniProtKB-KW"/>
</dbReference>
<organism evidence="18 19">
    <name type="scientific">Veillonella tobetsuensis</name>
    <dbReference type="NCBI Taxonomy" id="1110546"/>
    <lineage>
        <taxon>Bacteria</taxon>
        <taxon>Bacillati</taxon>
        <taxon>Bacillota</taxon>
        <taxon>Negativicutes</taxon>
        <taxon>Veillonellales</taxon>
        <taxon>Veillonellaceae</taxon>
        <taxon>Veillonella</taxon>
    </lineage>
</organism>
<gene>
    <name evidence="18" type="ORF">PAGU1578_11900</name>
</gene>
<keyword evidence="9" id="KW-0378">Hydrolase</keyword>
<evidence type="ECO:0000256" key="10">
    <source>
        <dbReference type="ARBA" id="ARBA00022960"/>
    </source>
</evidence>
<evidence type="ECO:0000256" key="14">
    <source>
        <dbReference type="ARBA" id="ARBA00023316"/>
    </source>
</evidence>
<evidence type="ECO:0000256" key="13">
    <source>
        <dbReference type="ARBA" id="ARBA00023268"/>
    </source>
</evidence>
<keyword evidence="5" id="KW-0121">Carboxypeptidase</keyword>
<evidence type="ECO:0000259" key="17">
    <source>
        <dbReference type="Pfam" id="PF00912"/>
    </source>
</evidence>
<sequence length="271" mass="30896">MGECMFIFRLLRRLVLIICIILGAIYAYDAYQSYQGTNRVSKAHTTVEQTIEKNEDTLSRWERIYRMLTFKEKVEIALYQRVSKDTWVKSDVIPDNAKRALIAIEDKRYYKHGAIDVLGVSRALYVNTVAGETVEGGSTITQQLVKNLFLSSKRTMTRKAEEAILAIEMEHYYSKDEILTMYLNTVYYGHNFYGIKEAAEGYFGTSPSRLTLGQCAMLAALPNAPSYLDPYTNYKGAKARQKLVLEQMVDQGMITQAEADYAYTQDLGLDN</sequence>
<comment type="similarity">
    <text evidence="3">In the N-terminal section; belongs to the glycosyltransferase 51 family.</text>
</comment>
<comment type="similarity">
    <text evidence="2">In the C-terminal section; belongs to the transpeptidase family.</text>
</comment>
<reference evidence="18 19" key="1">
    <citation type="submission" date="2019-03" db="EMBL/GenBank/DDBJ databases">
        <title>Draft genome sequences of two Veillonella tobetsuensis clinical isolates from intraoperative bronchial fluids of elderly patients with pulmonary carcinoma.</title>
        <authorList>
            <person name="Akiyama T."/>
        </authorList>
    </citation>
    <scope>NUCLEOTIDE SEQUENCE [LARGE SCALE GENOMIC DNA]</scope>
    <source>
        <strain evidence="18 19">PAGU 1578</strain>
    </source>
</reference>
<dbReference type="GO" id="GO:0030288">
    <property type="term" value="C:outer membrane-bounded periplasmic space"/>
    <property type="evidence" value="ECO:0007669"/>
    <property type="project" value="TreeGrafter"/>
</dbReference>
<evidence type="ECO:0000313" key="19">
    <source>
        <dbReference type="Proteomes" id="UP000300381"/>
    </source>
</evidence>
<dbReference type="PANTHER" id="PTHR32282">
    <property type="entry name" value="BINDING PROTEIN TRANSPEPTIDASE, PUTATIVE-RELATED"/>
    <property type="match status" value="1"/>
</dbReference>
<dbReference type="PANTHER" id="PTHR32282:SF11">
    <property type="entry name" value="PENICILLIN-BINDING PROTEIN 1B"/>
    <property type="match status" value="1"/>
</dbReference>
<keyword evidence="8" id="KW-0808">Transferase</keyword>
<comment type="catalytic activity">
    <reaction evidence="15">
        <text>Preferential cleavage: (Ac)2-L-Lys-D-Ala-|-D-Ala. Also transpeptidation of peptidyl-alanyl moieties that are N-acyl substituents of D-alanine.</text>
        <dbReference type="EC" id="3.4.16.4"/>
    </reaction>
</comment>
<name>A0A480B0S2_9FIRM</name>
<dbReference type="FunFam" id="1.10.3810.10:FF:000001">
    <property type="entry name" value="Penicillin-binding protein 1A"/>
    <property type="match status" value="1"/>
</dbReference>
<dbReference type="GO" id="GO:0005886">
    <property type="term" value="C:plasma membrane"/>
    <property type="evidence" value="ECO:0007669"/>
    <property type="project" value="UniProtKB-SubCell"/>
</dbReference>
<evidence type="ECO:0000256" key="16">
    <source>
        <dbReference type="ARBA" id="ARBA00049902"/>
    </source>
</evidence>
<feature type="domain" description="Glycosyl transferase family 51" evidence="17">
    <location>
        <begin position="80"/>
        <end position="248"/>
    </location>
</feature>
<dbReference type="EMBL" id="BJCQ01000026">
    <property type="protein sequence ID" value="GCL67569.1"/>
    <property type="molecule type" value="Genomic_DNA"/>
</dbReference>
<dbReference type="AlphaFoldDB" id="A0A480B0S2"/>
<evidence type="ECO:0000256" key="6">
    <source>
        <dbReference type="ARBA" id="ARBA00022670"/>
    </source>
</evidence>
<protein>
    <recommendedName>
        <fullName evidence="17">Glycosyl transferase family 51 domain-containing protein</fullName>
    </recommendedName>
</protein>
<evidence type="ECO:0000256" key="2">
    <source>
        <dbReference type="ARBA" id="ARBA00007090"/>
    </source>
</evidence>
<evidence type="ECO:0000256" key="8">
    <source>
        <dbReference type="ARBA" id="ARBA00022679"/>
    </source>
</evidence>
<proteinExistence type="inferred from homology"/>
<evidence type="ECO:0000256" key="11">
    <source>
        <dbReference type="ARBA" id="ARBA00022984"/>
    </source>
</evidence>
<dbReference type="Gene3D" id="1.10.3810.10">
    <property type="entry name" value="Biosynthetic peptidoglycan transglycosylase-like"/>
    <property type="match status" value="1"/>
</dbReference>
<dbReference type="GO" id="GO:0008955">
    <property type="term" value="F:peptidoglycan glycosyltransferase activity"/>
    <property type="evidence" value="ECO:0007669"/>
    <property type="project" value="UniProtKB-EC"/>
</dbReference>
<dbReference type="GO" id="GO:0009252">
    <property type="term" value="P:peptidoglycan biosynthetic process"/>
    <property type="evidence" value="ECO:0007669"/>
    <property type="project" value="UniProtKB-KW"/>
</dbReference>
<keyword evidence="6" id="KW-0645">Protease</keyword>
<evidence type="ECO:0000256" key="1">
    <source>
        <dbReference type="ARBA" id="ARBA00004236"/>
    </source>
</evidence>
<dbReference type="GO" id="GO:0071555">
    <property type="term" value="P:cell wall organization"/>
    <property type="evidence" value="ECO:0007669"/>
    <property type="project" value="UniProtKB-KW"/>
</dbReference>
<evidence type="ECO:0000256" key="15">
    <source>
        <dbReference type="ARBA" id="ARBA00034000"/>
    </source>
</evidence>
<dbReference type="GO" id="GO:0008360">
    <property type="term" value="P:regulation of cell shape"/>
    <property type="evidence" value="ECO:0007669"/>
    <property type="project" value="UniProtKB-KW"/>
</dbReference>
<evidence type="ECO:0000313" key="18">
    <source>
        <dbReference type="EMBL" id="GCL67569.1"/>
    </source>
</evidence>
<dbReference type="InterPro" id="IPR023346">
    <property type="entry name" value="Lysozyme-like_dom_sf"/>
</dbReference>